<protein>
    <submittedName>
        <fullName evidence="1">Anti-sigma factor</fullName>
    </submittedName>
</protein>
<dbReference type="InterPro" id="IPR015100">
    <property type="entry name" value="AsiA"/>
</dbReference>
<sequence length="103" mass="12126">MIKTENQKTENKNYELCADILTTFSILEKWGFDNITSNLSLFAEVLNELDFKTFNGLPLNSSNLSNMFRRLSKKERESLLEEFNSGFRSFHLMQEQNTRNIIH</sequence>
<dbReference type="InterPro" id="IPR036486">
    <property type="entry name" value="AsiA_sf"/>
</dbReference>
<dbReference type="Gene3D" id="1.10.1810.10">
    <property type="entry name" value="Anti-Sigma Factor A"/>
    <property type="match status" value="1"/>
</dbReference>
<organism evidence="1">
    <name type="scientific">Myoviridae sp. ctCo31</name>
    <dbReference type="NCBI Taxonomy" id="2825053"/>
    <lineage>
        <taxon>Viruses</taxon>
        <taxon>Duplodnaviria</taxon>
        <taxon>Heunggongvirae</taxon>
        <taxon>Uroviricota</taxon>
        <taxon>Caudoviricetes</taxon>
    </lineage>
</organism>
<proteinExistence type="predicted"/>
<reference evidence="1" key="1">
    <citation type="journal article" date="2021" name="Proc. Natl. Acad. Sci. U.S.A.">
        <title>A Catalog of Tens of Thousands of Viruses from Human Metagenomes Reveals Hidden Associations with Chronic Diseases.</title>
        <authorList>
            <person name="Tisza M.J."/>
            <person name="Buck C.B."/>
        </authorList>
    </citation>
    <scope>NUCLEOTIDE SEQUENCE</scope>
    <source>
        <strain evidence="1">CtCo31</strain>
    </source>
</reference>
<dbReference type="GO" id="GO:0006355">
    <property type="term" value="P:regulation of DNA-templated transcription"/>
    <property type="evidence" value="ECO:0007669"/>
    <property type="project" value="InterPro"/>
</dbReference>
<accession>A0A8S5ULW6</accession>
<name>A0A8S5ULW6_9CAUD</name>
<dbReference type="Pfam" id="PF09010">
    <property type="entry name" value="AsiA"/>
    <property type="match status" value="1"/>
</dbReference>
<dbReference type="SUPFAM" id="SSF69070">
    <property type="entry name" value="Anti-sigma factor AsiA"/>
    <property type="match status" value="1"/>
</dbReference>
<evidence type="ECO:0000313" key="1">
    <source>
        <dbReference type="EMBL" id="DAF95374.1"/>
    </source>
</evidence>
<dbReference type="EMBL" id="BK016109">
    <property type="protein sequence ID" value="DAF95374.1"/>
    <property type="molecule type" value="Genomic_DNA"/>
</dbReference>